<dbReference type="Proteomes" id="UP000005408">
    <property type="component" value="Unassembled WGS sequence"/>
</dbReference>
<protein>
    <recommendedName>
        <fullName evidence="4">Prokineticin domain-containing protein</fullName>
    </recommendedName>
</protein>
<feature type="signal peptide" evidence="1">
    <location>
        <begin position="1"/>
        <end position="18"/>
    </location>
</feature>
<feature type="chain" id="PRO_5042431237" description="Prokineticin domain-containing protein" evidence="1">
    <location>
        <begin position="19"/>
        <end position="115"/>
    </location>
</feature>
<keyword evidence="3" id="KW-1185">Reference proteome</keyword>
<proteinExistence type="predicted"/>
<evidence type="ECO:0000313" key="3">
    <source>
        <dbReference type="Proteomes" id="UP000005408"/>
    </source>
</evidence>
<dbReference type="Gene3D" id="2.10.80.10">
    <property type="entry name" value="Lipase, subunit A"/>
    <property type="match status" value="1"/>
</dbReference>
<name>A0A8W8K8W0_MAGGI</name>
<organism evidence="2 3">
    <name type="scientific">Magallana gigas</name>
    <name type="common">Pacific oyster</name>
    <name type="synonym">Crassostrea gigas</name>
    <dbReference type="NCBI Taxonomy" id="29159"/>
    <lineage>
        <taxon>Eukaryota</taxon>
        <taxon>Metazoa</taxon>
        <taxon>Spiralia</taxon>
        <taxon>Lophotrochozoa</taxon>
        <taxon>Mollusca</taxon>
        <taxon>Bivalvia</taxon>
        <taxon>Autobranchia</taxon>
        <taxon>Pteriomorphia</taxon>
        <taxon>Ostreida</taxon>
        <taxon>Ostreoidea</taxon>
        <taxon>Ostreidae</taxon>
        <taxon>Magallana</taxon>
    </lineage>
</organism>
<evidence type="ECO:0000313" key="2">
    <source>
        <dbReference type="EnsemblMetazoa" id="G22611.3:cds"/>
    </source>
</evidence>
<dbReference type="AlphaFoldDB" id="A0A8W8K8W0"/>
<reference evidence="2" key="1">
    <citation type="submission" date="2022-08" db="UniProtKB">
        <authorList>
            <consortium name="EnsemblMetazoa"/>
        </authorList>
    </citation>
    <scope>IDENTIFICATION</scope>
    <source>
        <strain evidence="2">05x7-T-G4-1.051#20</strain>
    </source>
</reference>
<accession>A0A8W8K8W0</accession>
<evidence type="ECO:0000256" key="1">
    <source>
        <dbReference type="SAM" id="SignalP"/>
    </source>
</evidence>
<keyword evidence="1" id="KW-0732">Signal</keyword>
<evidence type="ECO:0008006" key="4">
    <source>
        <dbReference type="Google" id="ProtNLM"/>
    </source>
</evidence>
<dbReference type="EnsemblMetazoa" id="G22611.2">
    <property type="protein sequence ID" value="G22611.2:cds"/>
    <property type="gene ID" value="G22611"/>
</dbReference>
<dbReference type="EnsemblMetazoa" id="G22611.3">
    <property type="protein sequence ID" value="G22611.3:cds"/>
    <property type="gene ID" value="G22611"/>
</dbReference>
<sequence>MAPINLTILAICFGLCSTFVIKDTVEPRMCNLATDCHDNECCVSNVRPIGKRQTSFHGHCIPLGKVGDGCLVRNGNATSRPTELVFACPCTPGLYCHGDHHYDIPLGEIGHCANP</sequence>